<feature type="domain" description="SGNH hydrolase-type esterase" evidence="1">
    <location>
        <begin position="239"/>
        <end position="413"/>
    </location>
</feature>
<evidence type="ECO:0000313" key="2">
    <source>
        <dbReference type="EMBL" id="SAY41754.1"/>
    </source>
</evidence>
<gene>
    <name evidence="2" type="ORF">PWN146_00418</name>
</gene>
<dbReference type="Gene3D" id="3.40.50.1110">
    <property type="entry name" value="SGNH hydrolase"/>
    <property type="match status" value="1"/>
</dbReference>
<name>A0A1C3H9P7_SERMA</name>
<proteinExistence type="predicted"/>
<reference evidence="2" key="1">
    <citation type="submission" date="2016-05" db="EMBL/GenBank/DDBJ databases">
        <authorList>
            <person name="Cock P.J.A."/>
            <person name="Cock P.J.A."/>
        </authorList>
    </citation>
    <scope>NUCLEOTIDE SEQUENCE</scope>
    <source>
        <strain evidence="2">PWN146_assembly</strain>
    </source>
</reference>
<dbReference type="SUPFAM" id="SSF52266">
    <property type="entry name" value="SGNH hydrolase"/>
    <property type="match status" value="1"/>
</dbReference>
<organism evidence="2">
    <name type="scientific">Serratia marcescens</name>
    <dbReference type="NCBI Taxonomy" id="615"/>
    <lineage>
        <taxon>Bacteria</taxon>
        <taxon>Pseudomonadati</taxon>
        <taxon>Pseudomonadota</taxon>
        <taxon>Gammaproteobacteria</taxon>
        <taxon>Enterobacterales</taxon>
        <taxon>Yersiniaceae</taxon>
        <taxon>Serratia</taxon>
    </lineage>
</organism>
<accession>A0A1C3H9P7</accession>
<dbReference type="Pfam" id="PF13472">
    <property type="entry name" value="Lipase_GDSL_2"/>
    <property type="match status" value="1"/>
</dbReference>
<dbReference type="GO" id="GO:0016788">
    <property type="term" value="F:hydrolase activity, acting on ester bonds"/>
    <property type="evidence" value="ECO:0007669"/>
    <property type="project" value="UniProtKB-ARBA"/>
</dbReference>
<dbReference type="InterPro" id="IPR013830">
    <property type="entry name" value="SGNH_hydro"/>
</dbReference>
<dbReference type="InterPro" id="IPR036514">
    <property type="entry name" value="SGNH_hydro_sf"/>
</dbReference>
<sequence>MATTPTNNPIPSEAVQDLKFNTGKIDQIVNSDEKTYTDRFGVVRYTWSGALANIAPLGHPWTLEEASAAISSGEIKNDAYFFVWSDDEKNIADVYQNISGVAVKTDKSYPSSEFVNQTSKVANTADIRTKGIRTLNYSTAPEFRLEHFSSNGVRYMFQDQFGKSYFPLGVDIKDAAARSISLENGTLIRSGVGAKYDFAEAGSDGNTIFATDDKGYKIYRNRRLFNNPGQIFGDAAICGDSITARGEFNGSWKPLSWHMWASLNLNGKFKVSGMYATSGFTITQIEQTHIPNVINSGSTICVLMAGRNDIQQGIDLKTVTIPAFKRVIAQLLRAGIIPVICTMAAQNNNDANRAREHELNSVLRGISQSERLPFVDLHAATVDPATGNWLPGYNAVDENGDPDPSHPSETGCKAMGLALSDALSSWLANVYPTMAEEQITAGLTNNILSNPLFLTLNGAGNTPDGWTTVTAGSSAITTDPSVKGNVWKLRNAKFSKPISLTPGKKMGFGFYIKASQQDAQQVEFYIANGGITSTNYLTGMRTWNRSVDGFSYFYHEFIVPSGVTTATLVASAGDVDLFVAQNGLFELSGE</sequence>
<dbReference type="Gene3D" id="2.60.120.260">
    <property type="entry name" value="Galactose-binding domain-like"/>
    <property type="match status" value="1"/>
</dbReference>
<dbReference type="EMBL" id="LT575490">
    <property type="protein sequence ID" value="SAY41754.1"/>
    <property type="molecule type" value="Genomic_DNA"/>
</dbReference>
<protein>
    <recommendedName>
        <fullName evidence="1">SGNH hydrolase-type esterase domain-containing protein</fullName>
    </recommendedName>
</protein>
<dbReference type="AlphaFoldDB" id="A0A1C3H9P7"/>
<evidence type="ECO:0000259" key="1">
    <source>
        <dbReference type="Pfam" id="PF13472"/>
    </source>
</evidence>